<name>A0A9P4LVA0_9PEZI</name>
<evidence type="ECO:0000259" key="1">
    <source>
        <dbReference type="Pfam" id="PF11160"/>
    </source>
</evidence>
<dbReference type="AlphaFoldDB" id="A0A9P4LVA0"/>
<dbReference type="OrthoDB" id="10052172at2759"/>
<dbReference type="EMBL" id="ML978720">
    <property type="protein sequence ID" value="KAF2087285.1"/>
    <property type="molecule type" value="Genomic_DNA"/>
</dbReference>
<dbReference type="InterPro" id="IPR021331">
    <property type="entry name" value="Hva1_TUDOR"/>
</dbReference>
<evidence type="ECO:0000313" key="3">
    <source>
        <dbReference type="Proteomes" id="UP000799776"/>
    </source>
</evidence>
<keyword evidence="3" id="KW-1185">Reference proteome</keyword>
<sequence>MTNENMSPPQFKVGQHVTYKAIGSPESNTPWSTGTIKKVASEDGKMLGHKIHPSAQGPCYQITNNHTGKTSAVYESKISGEADVKEGAK</sequence>
<accession>A0A9P4LVA0</accession>
<protein>
    <recommendedName>
        <fullName evidence="1">Hypervirulence associated protein TUDOR domain-containing protein</fullName>
    </recommendedName>
</protein>
<gene>
    <name evidence="2" type="ORF">K490DRAFT_65673</name>
</gene>
<reference evidence="2" key="1">
    <citation type="journal article" date="2020" name="Stud. Mycol.">
        <title>101 Dothideomycetes genomes: a test case for predicting lifestyles and emergence of pathogens.</title>
        <authorList>
            <person name="Haridas S."/>
            <person name="Albert R."/>
            <person name="Binder M."/>
            <person name="Bloem J."/>
            <person name="Labutti K."/>
            <person name="Salamov A."/>
            <person name="Andreopoulos B."/>
            <person name="Baker S."/>
            <person name="Barry K."/>
            <person name="Bills G."/>
            <person name="Bluhm B."/>
            <person name="Cannon C."/>
            <person name="Castanera R."/>
            <person name="Culley D."/>
            <person name="Daum C."/>
            <person name="Ezra D."/>
            <person name="Gonzalez J."/>
            <person name="Henrissat B."/>
            <person name="Kuo A."/>
            <person name="Liang C."/>
            <person name="Lipzen A."/>
            <person name="Lutzoni F."/>
            <person name="Magnuson J."/>
            <person name="Mondo S."/>
            <person name="Nolan M."/>
            <person name="Ohm R."/>
            <person name="Pangilinan J."/>
            <person name="Park H.-J."/>
            <person name="Ramirez L."/>
            <person name="Alfaro M."/>
            <person name="Sun H."/>
            <person name="Tritt A."/>
            <person name="Yoshinaga Y."/>
            <person name="Zwiers L.-H."/>
            <person name="Turgeon B."/>
            <person name="Goodwin S."/>
            <person name="Spatafora J."/>
            <person name="Crous P."/>
            <person name="Grigoriev I."/>
        </authorList>
    </citation>
    <scope>NUCLEOTIDE SEQUENCE</scope>
    <source>
        <strain evidence="2">CBS 121410</strain>
    </source>
</reference>
<proteinExistence type="predicted"/>
<organism evidence="2 3">
    <name type="scientific">Saccharata proteae CBS 121410</name>
    <dbReference type="NCBI Taxonomy" id="1314787"/>
    <lineage>
        <taxon>Eukaryota</taxon>
        <taxon>Fungi</taxon>
        <taxon>Dikarya</taxon>
        <taxon>Ascomycota</taxon>
        <taxon>Pezizomycotina</taxon>
        <taxon>Dothideomycetes</taxon>
        <taxon>Dothideomycetes incertae sedis</taxon>
        <taxon>Botryosphaeriales</taxon>
        <taxon>Saccharataceae</taxon>
        <taxon>Saccharata</taxon>
    </lineage>
</organism>
<dbReference type="Pfam" id="PF11160">
    <property type="entry name" value="Hva1_TUDOR"/>
    <property type="match status" value="1"/>
</dbReference>
<evidence type="ECO:0000313" key="2">
    <source>
        <dbReference type="EMBL" id="KAF2087285.1"/>
    </source>
</evidence>
<feature type="domain" description="Hypervirulence associated protein TUDOR" evidence="1">
    <location>
        <begin position="14"/>
        <end position="77"/>
    </location>
</feature>
<dbReference type="Proteomes" id="UP000799776">
    <property type="component" value="Unassembled WGS sequence"/>
</dbReference>
<comment type="caution">
    <text evidence="2">The sequence shown here is derived from an EMBL/GenBank/DDBJ whole genome shotgun (WGS) entry which is preliminary data.</text>
</comment>